<feature type="transmembrane region" description="Helical" evidence="16">
    <location>
        <begin position="250"/>
        <end position="273"/>
    </location>
</feature>
<comment type="subcellular location">
    <subcellularLocation>
        <location evidence="1">Cell membrane</location>
        <topology evidence="1">Multi-pass membrane protein</topology>
    </subcellularLocation>
</comment>
<feature type="transmembrane region" description="Helical" evidence="16">
    <location>
        <begin position="30"/>
        <end position="53"/>
    </location>
</feature>
<evidence type="ECO:0000256" key="15">
    <source>
        <dbReference type="SAM" id="MobiDB-lite"/>
    </source>
</evidence>
<gene>
    <name evidence="18" type="primary">tbxa2r</name>
</gene>
<keyword evidence="10 14" id="KW-0675">Receptor</keyword>
<organism evidence="18 19">
    <name type="scientific">Gadus morhua</name>
    <name type="common">Atlantic cod</name>
    <dbReference type="NCBI Taxonomy" id="8049"/>
    <lineage>
        <taxon>Eukaryota</taxon>
        <taxon>Metazoa</taxon>
        <taxon>Chordata</taxon>
        <taxon>Craniata</taxon>
        <taxon>Vertebrata</taxon>
        <taxon>Euteleostomi</taxon>
        <taxon>Actinopterygii</taxon>
        <taxon>Neopterygii</taxon>
        <taxon>Teleostei</taxon>
        <taxon>Neoteleostei</taxon>
        <taxon>Acanthomorphata</taxon>
        <taxon>Zeiogadaria</taxon>
        <taxon>Gadariae</taxon>
        <taxon>Gadiformes</taxon>
        <taxon>Gadoidei</taxon>
        <taxon>Gadidae</taxon>
        <taxon>Gadus</taxon>
    </lineage>
</organism>
<dbReference type="InterPro" id="IPR008365">
    <property type="entry name" value="Prostanoid_rcpt"/>
</dbReference>
<dbReference type="GO" id="GO:0006954">
    <property type="term" value="P:inflammatory response"/>
    <property type="evidence" value="ECO:0007669"/>
    <property type="project" value="TreeGrafter"/>
</dbReference>
<feature type="domain" description="G-protein coupled receptors family 1 profile" evidence="17">
    <location>
        <begin position="44"/>
        <end position="301"/>
    </location>
</feature>
<feature type="transmembrane region" description="Helical" evidence="16">
    <location>
        <begin position="153"/>
        <end position="180"/>
    </location>
</feature>
<dbReference type="PANTHER" id="PTHR11866:SF5">
    <property type="entry name" value="THROMBOXANE A2 RECEPTOR"/>
    <property type="match status" value="1"/>
</dbReference>
<name>A0A8C5AMG0_GADMO</name>
<evidence type="ECO:0000313" key="19">
    <source>
        <dbReference type="Proteomes" id="UP000694546"/>
    </source>
</evidence>
<dbReference type="InterPro" id="IPR017452">
    <property type="entry name" value="GPCR_Rhodpsn_7TM"/>
</dbReference>
<protein>
    <recommendedName>
        <fullName evidence="2">Thromboxane A2 receptor</fullName>
    </recommendedName>
    <alternativeName>
        <fullName evidence="13">Prostanoid TP receptor</fullName>
    </alternativeName>
</protein>
<keyword evidence="3" id="KW-1003">Cell membrane</keyword>
<dbReference type="PRINTS" id="PR00237">
    <property type="entry name" value="GPCRRHODOPSN"/>
</dbReference>
<dbReference type="PROSITE" id="PS00237">
    <property type="entry name" value="G_PROTEIN_RECEP_F1_1"/>
    <property type="match status" value="1"/>
</dbReference>
<keyword evidence="19" id="KW-1185">Reference proteome</keyword>
<evidence type="ECO:0000256" key="8">
    <source>
        <dbReference type="ARBA" id="ARBA00023136"/>
    </source>
</evidence>
<dbReference type="OrthoDB" id="8631411at2759"/>
<keyword evidence="12 14" id="KW-0807">Transducer</keyword>
<dbReference type="SUPFAM" id="SSF81321">
    <property type="entry name" value="Family A G protein-coupled receptor-like"/>
    <property type="match status" value="1"/>
</dbReference>
<dbReference type="FunFam" id="1.20.1070.10:FF:000163">
    <property type="entry name" value="Thromboxane A2 receptor"/>
    <property type="match status" value="1"/>
</dbReference>
<dbReference type="GO" id="GO:0007204">
    <property type="term" value="P:positive regulation of cytosolic calcium ion concentration"/>
    <property type="evidence" value="ECO:0007669"/>
    <property type="project" value="TreeGrafter"/>
</dbReference>
<dbReference type="PANTHER" id="PTHR11866">
    <property type="entry name" value="G-PROTEIN COUPLED RECEPTOR FAMILY 1 MEMBER"/>
    <property type="match status" value="1"/>
</dbReference>
<evidence type="ECO:0000256" key="3">
    <source>
        <dbReference type="ARBA" id="ARBA00022475"/>
    </source>
</evidence>
<dbReference type="PRINTS" id="PR01788">
    <property type="entry name" value="PROSTANOIDR"/>
</dbReference>
<evidence type="ECO:0000256" key="13">
    <source>
        <dbReference type="ARBA" id="ARBA00029815"/>
    </source>
</evidence>
<dbReference type="Gene3D" id="1.20.1070.10">
    <property type="entry name" value="Rhodopsin 7-helix transmembrane proteins"/>
    <property type="match status" value="1"/>
</dbReference>
<feature type="compositionally biased region" description="Polar residues" evidence="15">
    <location>
        <begin position="355"/>
        <end position="369"/>
    </location>
</feature>
<evidence type="ECO:0000313" key="18">
    <source>
        <dbReference type="Ensembl" id="ENSGMOP00000034498.1"/>
    </source>
</evidence>
<evidence type="ECO:0000256" key="12">
    <source>
        <dbReference type="ARBA" id="ARBA00023224"/>
    </source>
</evidence>
<evidence type="ECO:0000259" key="17">
    <source>
        <dbReference type="PROSITE" id="PS50262"/>
    </source>
</evidence>
<proteinExistence type="inferred from homology"/>
<reference evidence="18" key="2">
    <citation type="submission" date="2025-09" db="UniProtKB">
        <authorList>
            <consortium name="Ensembl"/>
        </authorList>
    </citation>
    <scope>IDENTIFICATION</scope>
</reference>
<dbReference type="PROSITE" id="PS50262">
    <property type="entry name" value="G_PROTEIN_RECEP_F1_2"/>
    <property type="match status" value="1"/>
</dbReference>
<dbReference type="OMA" id="HAILFDW"/>
<keyword evidence="6 16" id="KW-1133">Transmembrane helix</keyword>
<evidence type="ECO:0000256" key="14">
    <source>
        <dbReference type="RuleBase" id="RU000688"/>
    </source>
</evidence>
<keyword evidence="7 14" id="KW-0297">G-protein coupled receptor</keyword>
<dbReference type="GO" id="GO:0045907">
    <property type="term" value="P:positive regulation of vasoconstriction"/>
    <property type="evidence" value="ECO:0007669"/>
    <property type="project" value="TreeGrafter"/>
</dbReference>
<feature type="transmembrane region" description="Helical" evidence="16">
    <location>
        <begin position="65"/>
        <end position="91"/>
    </location>
</feature>
<dbReference type="Ensembl" id="ENSGMOT00000069836.1">
    <property type="protein sequence ID" value="ENSGMOP00000034498.1"/>
    <property type="gene ID" value="ENSGMOG00000034226.1"/>
</dbReference>
<feature type="transmembrane region" description="Helical" evidence="16">
    <location>
        <begin position="111"/>
        <end position="132"/>
    </location>
</feature>
<evidence type="ECO:0000256" key="9">
    <source>
        <dbReference type="ARBA" id="ARBA00023157"/>
    </source>
</evidence>
<dbReference type="InterPro" id="IPR001105">
    <property type="entry name" value="Thbox_rcpt"/>
</dbReference>
<evidence type="ECO:0000256" key="11">
    <source>
        <dbReference type="ARBA" id="ARBA00023180"/>
    </source>
</evidence>
<dbReference type="InterPro" id="IPR000276">
    <property type="entry name" value="GPCR_Rhodpsn"/>
</dbReference>
<dbReference type="GO" id="GO:0045777">
    <property type="term" value="P:positive regulation of blood pressure"/>
    <property type="evidence" value="ECO:0007669"/>
    <property type="project" value="TreeGrafter"/>
</dbReference>
<dbReference type="AlphaFoldDB" id="A0A8C5AMG0"/>
<dbReference type="GeneTree" id="ENSGT01030000234559"/>
<feature type="transmembrane region" description="Helical" evidence="16">
    <location>
        <begin position="200"/>
        <end position="229"/>
    </location>
</feature>
<feature type="region of interest" description="Disordered" evidence="15">
    <location>
        <begin position="341"/>
        <end position="369"/>
    </location>
</feature>
<dbReference type="GO" id="GO:0005886">
    <property type="term" value="C:plasma membrane"/>
    <property type="evidence" value="ECO:0007669"/>
    <property type="project" value="UniProtKB-SubCell"/>
</dbReference>
<keyword evidence="9" id="KW-1015">Disulfide bond</keyword>
<keyword evidence="8 16" id="KW-0472">Membrane</keyword>
<evidence type="ECO:0000256" key="6">
    <source>
        <dbReference type="ARBA" id="ARBA00022989"/>
    </source>
</evidence>
<keyword evidence="4" id="KW-0597">Phosphoprotein</keyword>
<dbReference type="GO" id="GO:0004960">
    <property type="term" value="F:thromboxane receptor activity"/>
    <property type="evidence" value="ECO:0007669"/>
    <property type="project" value="InterPro"/>
</dbReference>
<evidence type="ECO:0000256" key="4">
    <source>
        <dbReference type="ARBA" id="ARBA00022553"/>
    </source>
</evidence>
<comment type="similarity">
    <text evidence="14">Belongs to the G-protein coupled receptor 1 family.</text>
</comment>
<evidence type="ECO:0000256" key="7">
    <source>
        <dbReference type="ARBA" id="ARBA00023040"/>
    </source>
</evidence>
<evidence type="ECO:0000256" key="16">
    <source>
        <dbReference type="SAM" id="Phobius"/>
    </source>
</evidence>
<dbReference type="Pfam" id="PF00001">
    <property type="entry name" value="7tm_1"/>
    <property type="match status" value="1"/>
</dbReference>
<evidence type="ECO:0000256" key="2">
    <source>
        <dbReference type="ARBA" id="ARBA00017628"/>
    </source>
</evidence>
<sequence>MNASSSPAGNESTPLCYSINTPPFNRSSTAFTLSAVFSSLGLTSNLIALVVLAKAYQRTRSRSRSFFLTFLGGLVTTDFMGLLVTGTIVLTYYLTGFDWRQLDPRCHFCNFFGMSMVFYGLCPLLLGAAMAIERFVGINRPFARSASMPGSRAVSMVLVVWTFAGGLALLPLAGVGSYHLQPPGSWCFINISSRGSDRVFSLLFSAVGLASIAVSLVLNTVSVGTLVRVCCGQDRGQRRRDYEVEMMVQLLLIMVIATLCWCPLLVFIAQTVLSGRPLQIRRLLLFLRFATCNQILDPWVYILFRRAVLQRFYPSLLVSRDSIMSLYPSLRRMTRRSPLAGARGRLSQDEPPESITATDTPTASTLIQA</sequence>
<evidence type="ECO:0000256" key="10">
    <source>
        <dbReference type="ARBA" id="ARBA00023170"/>
    </source>
</evidence>
<dbReference type="Proteomes" id="UP000694546">
    <property type="component" value="Chromosome 12"/>
</dbReference>
<dbReference type="PRINTS" id="PR00429">
    <property type="entry name" value="THROMBOXANER"/>
</dbReference>
<evidence type="ECO:0000256" key="5">
    <source>
        <dbReference type="ARBA" id="ARBA00022692"/>
    </source>
</evidence>
<dbReference type="GO" id="GO:0007189">
    <property type="term" value="P:adenylate cyclase-activating G protein-coupled receptor signaling pathway"/>
    <property type="evidence" value="ECO:0007669"/>
    <property type="project" value="TreeGrafter"/>
</dbReference>
<accession>A0A8C5AMG0</accession>
<reference evidence="18" key="1">
    <citation type="submission" date="2025-08" db="UniProtKB">
        <authorList>
            <consortium name="Ensembl"/>
        </authorList>
    </citation>
    <scope>IDENTIFICATION</scope>
</reference>
<keyword evidence="11" id="KW-0325">Glycoprotein</keyword>
<evidence type="ECO:0000256" key="1">
    <source>
        <dbReference type="ARBA" id="ARBA00004651"/>
    </source>
</evidence>
<keyword evidence="5 14" id="KW-0812">Transmembrane</keyword>